<keyword evidence="1" id="KW-0472">Membrane</keyword>
<keyword evidence="1" id="KW-1133">Transmembrane helix</keyword>
<comment type="caution">
    <text evidence="2">The sequence shown here is derived from an EMBL/GenBank/DDBJ whole genome shotgun (WGS) entry which is preliminary data.</text>
</comment>
<dbReference type="RefSeq" id="WP_111399148.1">
    <property type="nucleotide sequence ID" value="NZ_QKYU01000017.1"/>
</dbReference>
<sequence length="59" mass="6430">MIGSRVFFMILSVLTALVGLLAAATAHDYLQVFGLGLFGFGVLYAFSCIKRHYDEKDAA</sequence>
<dbReference type="AlphaFoldDB" id="A0A2W7I8N7"/>
<dbReference type="Proteomes" id="UP000249688">
    <property type="component" value="Unassembled WGS sequence"/>
</dbReference>
<accession>A0A2W7I8N7</accession>
<feature type="transmembrane region" description="Helical" evidence="1">
    <location>
        <begin position="32"/>
        <end position="49"/>
    </location>
</feature>
<organism evidence="2 3">
    <name type="scientific">Humitalea rosea</name>
    <dbReference type="NCBI Taxonomy" id="990373"/>
    <lineage>
        <taxon>Bacteria</taxon>
        <taxon>Pseudomonadati</taxon>
        <taxon>Pseudomonadota</taxon>
        <taxon>Alphaproteobacteria</taxon>
        <taxon>Acetobacterales</taxon>
        <taxon>Roseomonadaceae</taxon>
        <taxon>Humitalea</taxon>
    </lineage>
</organism>
<keyword evidence="3" id="KW-1185">Reference proteome</keyword>
<keyword evidence="1" id="KW-0812">Transmembrane</keyword>
<proteinExistence type="predicted"/>
<reference evidence="2 3" key="1">
    <citation type="submission" date="2018-06" db="EMBL/GenBank/DDBJ databases">
        <title>Genomic Encyclopedia of Archaeal and Bacterial Type Strains, Phase II (KMG-II): from individual species to whole genera.</title>
        <authorList>
            <person name="Goeker M."/>
        </authorList>
    </citation>
    <scope>NUCLEOTIDE SEQUENCE [LARGE SCALE GENOMIC DNA]</scope>
    <source>
        <strain evidence="2 3">DSM 24525</strain>
    </source>
</reference>
<evidence type="ECO:0000256" key="1">
    <source>
        <dbReference type="SAM" id="Phobius"/>
    </source>
</evidence>
<protein>
    <submittedName>
        <fullName evidence="2">Uncharacterized protein</fullName>
    </submittedName>
</protein>
<gene>
    <name evidence="2" type="ORF">C8P66_11780</name>
</gene>
<evidence type="ECO:0000313" key="3">
    <source>
        <dbReference type="Proteomes" id="UP000249688"/>
    </source>
</evidence>
<evidence type="ECO:0000313" key="2">
    <source>
        <dbReference type="EMBL" id="PZW43054.1"/>
    </source>
</evidence>
<dbReference type="EMBL" id="QKYU01000017">
    <property type="protein sequence ID" value="PZW43054.1"/>
    <property type="molecule type" value="Genomic_DNA"/>
</dbReference>
<name>A0A2W7I8N7_9PROT</name>